<sequence>MGTDASLPLAQVWMWLAPLVRRKNRRGGAR</sequence>
<dbReference type="AlphaFoldDB" id="A0A0A8ZY46"/>
<name>A0A0A8ZY46_ARUDO</name>
<evidence type="ECO:0000313" key="1">
    <source>
        <dbReference type="EMBL" id="JAD39712.1"/>
    </source>
</evidence>
<reference evidence="1" key="1">
    <citation type="submission" date="2014-09" db="EMBL/GenBank/DDBJ databases">
        <authorList>
            <person name="Magalhaes I.L.F."/>
            <person name="Oliveira U."/>
            <person name="Santos F.R."/>
            <person name="Vidigal T.H.D.A."/>
            <person name="Brescovit A.D."/>
            <person name="Santos A.J."/>
        </authorList>
    </citation>
    <scope>NUCLEOTIDE SEQUENCE</scope>
    <source>
        <tissue evidence="1">Shoot tissue taken approximately 20 cm above the soil surface</tissue>
    </source>
</reference>
<reference evidence="1" key="2">
    <citation type="journal article" date="2015" name="Data Brief">
        <title>Shoot transcriptome of the giant reed, Arundo donax.</title>
        <authorList>
            <person name="Barrero R.A."/>
            <person name="Guerrero F.D."/>
            <person name="Moolhuijzen P."/>
            <person name="Goolsby J.A."/>
            <person name="Tidwell J."/>
            <person name="Bellgard S.E."/>
            <person name="Bellgard M.I."/>
        </authorList>
    </citation>
    <scope>NUCLEOTIDE SEQUENCE</scope>
    <source>
        <tissue evidence="1">Shoot tissue taken approximately 20 cm above the soil surface</tissue>
    </source>
</reference>
<organism evidence="1">
    <name type="scientific">Arundo donax</name>
    <name type="common">Giant reed</name>
    <name type="synonym">Donax arundinaceus</name>
    <dbReference type="NCBI Taxonomy" id="35708"/>
    <lineage>
        <taxon>Eukaryota</taxon>
        <taxon>Viridiplantae</taxon>
        <taxon>Streptophyta</taxon>
        <taxon>Embryophyta</taxon>
        <taxon>Tracheophyta</taxon>
        <taxon>Spermatophyta</taxon>
        <taxon>Magnoliopsida</taxon>
        <taxon>Liliopsida</taxon>
        <taxon>Poales</taxon>
        <taxon>Poaceae</taxon>
        <taxon>PACMAD clade</taxon>
        <taxon>Arundinoideae</taxon>
        <taxon>Arundineae</taxon>
        <taxon>Arundo</taxon>
    </lineage>
</organism>
<dbReference type="EMBL" id="GBRH01258183">
    <property type="protein sequence ID" value="JAD39712.1"/>
    <property type="molecule type" value="Transcribed_RNA"/>
</dbReference>
<accession>A0A0A8ZY46</accession>
<proteinExistence type="predicted"/>
<protein>
    <submittedName>
        <fullName evidence="1">Uncharacterized protein</fullName>
    </submittedName>
</protein>